<evidence type="ECO:0000313" key="2">
    <source>
        <dbReference type="Proteomes" id="UP000054359"/>
    </source>
</evidence>
<proteinExistence type="predicted"/>
<dbReference type="EMBL" id="KK116152">
    <property type="protein sequence ID" value="KFM66963.1"/>
    <property type="molecule type" value="Genomic_DNA"/>
</dbReference>
<protein>
    <submittedName>
        <fullName evidence="1">Uncharacterized protein</fullName>
    </submittedName>
</protein>
<reference evidence="1 2" key="1">
    <citation type="submission" date="2013-11" db="EMBL/GenBank/DDBJ databases">
        <title>Genome sequencing of Stegodyphus mimosarum.</title>
        <authorList>
            <person name="Bechsgaard J."/>
        </authorList>
    </citation>
    <scope>NUCLEOTIDE SEQUENCE [LARGE SCALE GENOMIC DNA]</scope>
</reference>
<keyword evidence="2" id="KW-1185">Reference proteome</keyword>
<accession>A0A087TPC4</accession>
<dbReference type="Proteomes" id="UP000054359">
    <property type="component" value="Unassembled WGS sequence"/>
</dbReference>
<name>A0A087TPC4_STEMI</name>
<sequence length="67" mass="7684">VGGLGTARCVLLTHLNSSQTHWTHQHLEHLLISVDIRNYSGKIWILYFTSIMNLCGKEQNLSNFLLF</sequence>
<evidence type="ECO:0000313" key="1">
    <source>
        <dbReference type="EMBL" id="KFM66963.1"/>
    </source>
</evidence>
<dbReference type="AlphaFoldDB" id="A0A087TPC4"/>
<organism evidence="1 2">
    <name type="scientific">Stegodyphus mimosarum</name>
    <name type="common">African social velvet spider</name>
    <dbReference type="NCBI Taxonomy" id="407821"/>
    <lineage>
        <taxon>Eukaryota</taxon>
        <taxon>Metazoa</taxon>
        <taxon>Ecdysozoa</taxon>
        <taxon>Arthropoda</taxon>
        <taxon>Chelicerata</taxon>
        <taxon>Arachnida</taxon>
        <taxon>Araneae</taxon>
        <taxon>Araneomorphae</taxon>
        <taxon>Entelegynae</taxon>
        <taxon>Eresoidea</taxon>
        <taxon>Eresidae</taxon>
        <taxon>Stegodyphus</taxon>
    </lineage>
</organism>
<feature type="non-terminal residue" evidence="1">
    <location>
        <position position="67"/>
    </location>
</feature>
<gene>
    <name evidence="1" type="ORF">X975_11166</name>
</gene>
<feature type="non-terminal residue" evidence="1">
    <location>
        <position position="1"/>
    </location>
</feature>